<evidence type="ECO:0000313" key="2">
    <source>
        <dbReference type="EMBL" id="ONK65875.1"/>
    </source>
</evidence>
<organism evidence="2 3">
    <name type="scientific">Asparagus officinalis</name>
    <name type="common">Garden asparagus</name>
    <dbReference type="NCBI Taxonomy" id="4686"/>
    <lineage>
        <taxon>Eukaryota</taxon>
        <taxon>Viridiplantae</taxon>
        <taxon>Streptophyta</taxon>
        <taxon>Embryophyta</taxon>
        <taxon>Tracheophyta</taxon>
        <taxon>Spermatophyta</taxon>
        <taxon>Magnoliopsida</taxon>
        <taxon>Liliopsida</taxon>
        <taxon>Asparagales</taxon>
        <taxon>Asparagaceae</taxon>
        <taxon>Asparagoideae</taxon>
        <taxon>Asparagus</taxon>
    </lineage>
</organism>
<feature type="domain" description="F-box" evidence="1">
    <location>
        <begin position="24"/>
        <end position="64"/>
    </location>
</feature>
<sequence length="301" mass="34750">MGVELKSQIKRRKTREEYEQYDGMTEFMAFEILTRLPVKSLVKCKSVCRSWRSLISDPVFIAAHLKRSGENPQLIIVAFSPKLPRRGFDMYTYEERKKRARFLFGEDFVSFQEHTFLPQHCNGLVLLNTMKQLVVCNPSTKELVALPSDKRGEDGPLIVDHFTFSPSMFDYLKPPSTTISCAGDLVRIGMAGYIIMLLLLPCIRKKRGIIHNEMKSQIKRWKHEPEQCDVLTEFIAFEILTRLPVKSMLRCKSVCKSWHALLSSPTFIAAQASETVEGKSTVRSRSYFSHIHTSRNRYVYL</sequence>
<dbReference type="SUPFAM" id="SSF81383">
    <property type="entry name" value="F-box domain"/>
    <property type="match status" value="2"/>
</dbReference>
<gene>
    <name evidence="2" type="ORF">A4U43_C06F1870</name>
</gene>
<dbReference type="InterPro" id="IPR001810">
    <property type="entry name" value="F-box_dom"/>
</dbReference>
<protein>
    <recommendedName>
        <fullName evidence="1">F-box domain-containing protein</fullName>
    </recommendedName>
</protein>
<keyword evidence="3" id="KW-1185">Reference proteome</keyword>
<dbReference type="SMART" id="SM00256">
    <property type="entry name" value="FBOX"/>
    <property type="match status" value="2"/>
</dbReference>
<feature type="domain" description="F-box" evidence="1">
    <location>
        <begin position="231"/>
        <end position="271"/>
    </location>
</feature>
<dbReference type="Pfam" id="PF00646">
    <property type="entry name" value="F-box"/>
    <property type="match status" value="2"/>
</dbReference>
<dbReference type="Proteomes" id="UP000243459">
    <property type="component" value="Chromosome 6"/>
</dbReference>
<proteinExistence type="predicted"/>
<dbReference type="Gene3D" id="1.20.1280.50">
    <property type="match status" value="2"/>
</dbReference>
<dbReference type="AlphaFoldDB" id="A0A5P1EIT7"/>
<dbReference type="EMBL" id="CM007386">
    <property type="protein sequence ID" value="ONK65875.1"/>
    <property type="molecule type" value="Genomic_DNA"/>
</dbReference>
<dbReference type="Gramene" id="ONK65875">
    <property type="protein sequence ID" value="ONK65875"/>
    <property type="gene ID" value="A4U43_C06F1870"/>
</dbReference>
<reference evidence="3" key="1">
    <citation type="journal article" date="2017" name="Nat. Commun.">
        <title>The asparagus genome sheds light on the origin and evolution of a young Y chromosome.</title>
        <authorList>
            <person name="Harkess A."/>
            <person name="Zhou J."/>
            <person name="Xu C."/>
            <person name="Bowers J.E."/>
            <person name="Van der Hulst R."/>
            <person name="Ayyampalayam S."/>
            <person name="Mercati F."/>
            <person name="Riccardi P."/>
            <person name="McKain M.R."/>
            <person name="Kakrana A."/>
            <person name="Tang H."/>
            <person name="Ray J."/>
            <person name="Groenendijk J."/>
            <person name="Arikit S."/>
            <person name="Mathioni S.M."/>
            <person name="Nakano M."/>
            <person name="Shan H."/>
            <person name="Telgmann-Rauber A."/>
            <person name="Kanno A."/>
            <person name="Yue Z."/>
            <person name="Chen H."/>
            <person name="Li W."/>
            <person name="Chen Y."/>
            <person name="Xu X."/>
            <person name="Zhang Y."/>
            <person name="Luo S."/>
            <person name="Chen H."/>
            <person name="Gao J."/>
            <person name="Mao Z."/>
            <person name="Pires J.C."/>
            <person name="Luo M."/>
            <person name="Kudrna D."/>
            <person name="Wing R.A."/>
            <person name="Meyers B.C."/>
            <person name="Yi K."/>
            <person name="Kong H."/>
            <person name="Lavrijsen P."/>
            <person name="Sunseri F."/>
            <person name="Falavigna A."/>
            <person name="Ye Y."/>
            <person name="Leebens-Mack J.H."/>
            <person name="Chen G."/>
        </authorList>
    </citation>
    <scope>NUCLEOTIDE SEQUENCE [LARGE SCALE GENOMIC DNA]</scope>
    <source>
        <strain evidence="3">cv. DH0086</strain>
    </source>
</reference>
<dbReference type="PANTHER" id="PTHR31672:SF13">
    <property type="entry name" value="F-BOX PROTEIN CPR30-LIKE"/>
    <property type="match status" value="1"/>
</dbReference>
<accession>A0A5P1EIT7</accession>
<dbReference type="InterPro" id="IPR050796">
    <property type="entry name" value="SCF_F-box_component"/>
</dbReference>
<evidence type="ECO:0000313" key="3">
    <source>
        <dbReference type="Proteomes" id="UP000243459"/>
    </source>
</evidence>
<dbReference type="PANTHER" id="PTHR31672">
    <property type="entry name" value="BNACNNG10540D PROTEIN"/>
    <property type="match status" value="1"/>
</dbReference>
<dbReference type="InterPro" id="IPR036047">
    <property type="entry name" value="F-box-like_dom_sf"/>
</dbReference>
<name>A0A5P1EIT7_ASPOF</name>
<evidence type="ECO:0000259" key="1">
    <source>
        <dbReference type="SMART" id="SM00256"/>
    </source>
</evidence>
<dbReference type="CDD" id="cd22157">
    <property type="entry name" value="F-box_AtFBW1-like"/>
    <property type="match status" value="2"/>
</dbReference>